<accession>A0A0E9TA12</accession>
<organism evidence="1">
    <name type="scientific">Anguilla anguilla</name>
    <name type="common">European freshwater eel</name>
    <name type="synonym">Muraena anguilla</name>
    <dbReference type="NCBI Taxonomy" id="7936"/>
    <lineage>
        <taxon>Eukaryota</taxon>
        <taxon>Metazoa</taxon>
        <taxon>Chordata</taxon>
        <taxon>Craniata</taxon>
        <taxon>Vertebrata</taxon>
        <taxon>Euteleostomi</taxon>
        <taxon>Actinopterygii</taxon>
        <taxon>Neopterygii</taxon>
        <taxon>Teleostei</taxon>
        <taxon>Anguilliformes</taxon>
        <taxon>Anguillidae</taxon>
        <taxon>Anguilla</taxon>
    </lineage>
</organism>
<reference evidence="1" key="1">
    <citation type="submission" date="2014-11" db="EMBL/GenBank/DDBJ databases">
        <authorList>
            <person name="Amaro Gonzalez C."/>
        </authorList>
    </citation>
    <scope>NUCLEOTIDE SEQUENCE</scope>
</reference>
<dbReference type="AlphaFoldDB" id="A0A0E9TA12"/>
<evidence type="ECO:0000313" key="1">
    <source>
        <dbReference type="EMBL" id="JAH50529.1"/>
    </source>
</evidence>
<sequence>MHLEGYYKLFFIKSFSLCSPQETFSNDMYPQCCNI</sequence>
<name>A0A0E9TA12_ANGAN</name>
<protein>
    <submittedName>
        <fullName evidence="1">Uncharacterized protein</fullName>
    </submittedName>
</protein>
<reference evidence="1" key="2">
    <citation type="journal article" date="2015" name="Fish Shellfish Immunol.">
        <title>Early steps in the European eel (Anguilla anguilla)-Vibrio vulnificus interaction in the gills: Role of the RtxA13 toxin.</title>
        <authorList>
            <person name="Callol A."/>
            <person name="Pajuelo D."/>
            <person name="Ebbesson L."/>
            <person name="Teles M."/>
            <person name="MacKenzie S."/>
            <person name="Amaro C."/>
        </authorList>
    </citation>
    <scope>NUCLEOTIDE SEQUENCE</scope>
</reference>
<proteinExistence type="predicted"/>
<dbReference type="EMBL" id="GBXM01058048">
    <property type="protein sequence ID" value="JAH50529.1"/>
    <property type="molecule type" value="Transcribed_RNA"/>
</dbReference>